<dbReference type="PANTHER" id="PTHR13338:SF4">
    <property type="entry name" value="NADH DEHYDROGENASE [UBIQUINONE] 1 ALPHA SUBCOMPLEX ASSEMBLY FACTOR 4"/>
    <property type="match status" value="1"/>
</dbReference>
<dbReference type="InterPro" id="IPR009622">
    <property type="entry name" value="NDUFAF4"/>
</dbReference>
<organism evidence="3">
    <name type="scientific">Gongylonema pulchrum</name>
    <dbReference type="NCBI Taxonomy" id="637853"/>
    <lineage>
        <taxon>Eukaryota</taxon>
        <taxon>Metazoa</taxon>
        <taxon>Ecdysozoa</taxon>
        <taxon>Nematoda</taxon>
        <taxon>Chromadorea</taxon>
        <taxon>Rhabditida</taxon>
        <taxon>Spirurina</taxon>
        <taxon>Spiruromorpha</taxon>
        <taxon>Spiruroidea</taxon>
        <taxon>Gongylonematidae</taxon>
        <taxon>Gongylonema</taxon>
    </lineage>
</organism>
<keyword evidence="2" id="KW-1185">Reference proteome</keyword>
<protein>
    <submittedName>
        <fullName evidence="3">PFL domain-containing protein</fullName>
    </submittedName>
</protein>
<dbReference type="OrthoDB" id="5862942at2759"/>
<sequence length="126" mass="15156">MSKITITSSEPKDRWMPAKELPSAEWVRRNDHIWEYGFYEPPPEKIAKGKLTFREALEVLRARCDWEFALKLDDKRRDILLPQIAESLEKHPATQRVEKEVLERVWAYFRPFERKETQYVCSSFLQ</sequence>
<dbReference type="GO" id="GO:0032981">
    <property type="term" value="P:mitochondrial respiratory chain complex I assembly"/>
    <property type="evidence" value="ECO:0007669"/>
    <property type="project" value="InterPro"/>
</dbReference>
<evidence type="ECO:0000313" key="3">
    <source>
        <dbReference type="WBParaSite" id="GPUH_0000980101-mRNA-1"/>
    </source>
</evidence>
<proteinExistence type="predicted"/>
<reference evidence="3" key="1">
    <citation type="submission" date="2016-06" db="UniProtKB">
        <authorList>
            <consortium name="WormBaseParasite"/>
        </authorList>
    </citation>
    <scope>IDENTIFICATION</scope>
</reference>
<reference evidence="1 2" key="2">
    <citation type="submission" date="2018-11" db="EMBL/GenBank/DDBJ databases">
        <authorList>
            <consortium name="Pathogen Informatics"/>
        </authorList>
    </citation>
    <scope>NUCLEOTIDE SEQUENCE [LARGE SCALE GENOMIC DNA]</scope>
</reference>
<name>A0A183DM49_9BILA</name>
<evidence type="ECO:0000313" key="2">
    <source>
        <dbReference type="Proteomes" id="UP000271098"/>
    </source>
</evidence>
<dbReference type="WBParaSite" id="GPUH_0000980101-mRNA-1">
    <property type="protein sequence ID" value="GPUH_0000980101-mRNA-1"/>
    <property type="gene ID" value="GPUH_0000980101"/>
</dbReference>
<evidence type="ECO:0000313" key="1">
    <source>
        <dbReference type="EMBL" id="VDK77477.1"/>
    </source>
</evidence>
<dbReference type="AlphaFoldDB" id="A0A183DM49"/>
<gene>
    <name evidence="1" type="ORF">GPUH_LOCUS9788</name>
</gene>
<accession>A0A183DM49</accession>
<dbReference type="Proteomes" id="UP000271098">
    <property type="component" value="Unassembled WGS sequence"/>
</dbReference>
<dbReference type="EMBL" id="UYRT01033792">
    <property type="protein sequence ID" value="VDK77477.1"/>
    <property type="molecule type" value="Genomic_DNA"/>
</dbReference>
<dbReference type="GO" id="GO:0005739">
    <property type="term" value="C:mitochondrion"/>
    <property type="evidence" value="ECO:0007669"/>
    <property type="project" value="TreeGrafter"/>
</dbReference>
<dbReference type="PANTHER" id="PTHR13338">
    <property type="entry name" value="UPF0240 PROTEIN"/>
    <property type="match status" value="1"/>
</dbReference>